<proteinExistence type="predicted"/>
<name>A0A8J2XT02_9BACT</name>
<keyword evidence="1" id="KW-0472">Membrane</keyword>
<feature type="transmembrane region" description="Helical" evidence="1">
    <location>
        <begin position="12"/>
        <end position="35"/>
    </location>
</feature>
<sequence>MILRFIHKYLSALYVPIVWTLLVVIAMCIPGSYIPNEKLFYVPDFDKLVHITLFGGFVFLWSLYLTKRGLSFTRLLVGFFCFYMLSNLFGIAMEFVQKYWIPGRDYDLGDIIADMFGAGFGYGASSIFLLPGKQDNAR</sequence>
<evidence type="ECO:0000313" key="3">
    <source>
        <dbReference type="Proteomes" id="UP000607559"/>
    </source>
</evidence>
<organism evidence="2 3">
    <name type="scientific">Puia dinghuensis</name>
    <dbReference type="NCBI Taxonomy" id="1792502"/>
    <lineage>
        <taxon>Bacteria</taxon>
        <taxon>Pseudomonadati</taxon>
        <taxon>Bacteroidota</taxon>
        <taxon>Chitinophagia</taxon>
        <taxon>Chitinophagales</taxon>
        <taxon>Chitinophagaceae</taxon>
        <taxon>Puia</taxon>
    </lineage>
</organism>
<keyword evidence="1" id="KW-1133">Transmembrane helix</keyword>
<evidence type="ECO:0008006" key="4">
    <source>
        <dbReference type="Google" id="ProtNLM"/>
    </source>
</evidence>
<gene>
    <name evidence="2" type="ORF">GCM10011511_41510</name>
</gene>
<dbReference type="EMBL" id="BMJC01000004">
    <property type="protein sequence ID" value="GGB13508.1"/>
    <property type="molecule type" value="Genomic_DNA"/>
</dbReference>
<evidence type="ECO:0000256" key="1">
    <source>
        <dbReference type="SAM" id="Phobius"/>
    </source>
</evidence>
<dbReference type="RefSeq" id="WP_188935314.1">
    <property type="nucleotide sequence ID" value="NZ_BMJC01000004.1"/>
</dbReference>
<keyword evidence="3" id="KW-1185">Reference proteome</keyword>
<keyword evidence="1" id="KW-0812">Transmembrane</keyword>
<evidence type="ECO:0000313" key="2">
    <source>
        <dbReference type="EMBL" id="GGB13508.1"/>
    </source>
</evidence>
<accession>A0A8J2XT02</accession>
<feature type="transmembrane region" description="Helical" evidence="1">
    <location>
        <begin position="72"/>
        <end position="91"/>
    </location>
</feature>
<protein>
    <recommendedName>
        <fullName evidence="4">VanZ-like domain-containing protein</fullName>
    </recommendedName>
</protein>
<comment type="caution">
    <text evidence="2">The sequence shown here is derived from an EMBL/GenBank/DDBJ whole genome shotgun (WGS) entry which is preliminary data.</text>
</comment>
<reference evidence="2" key="1">
    <citation type="journal article" date="2014" name="Int. J. Syst. Evol. Microbiol.">
        <title>Complete genome sequence of Corynebacterium casei LMG S-19264T (=DSM 44701T), isolated from a smear-ripened cheese.</title>
        <authorList>
            <consortium name="US DOE Joint Genome Institute (JGI-PGF)"/>
            <person name="Walter F."/>
            <person name="Albersmeier A."/>
            <person name="Kalinowski J."/>
            <person name="Ruckert C."/>
        </authorList>
    </citation>
    <scope>NUCLEOTIDE SEQUENCE</scope>
    <source>
        <strain evidence="2">CGMCC 1.15448</strain>
    </source>
</reference>
<dbReference type="AlphaFoldDB" id="A0A8J2XT02"/>
<reference evidence="2" key="2">
    <citation type="submission" date="2020-09" db="EMBL/GenBank/DDBJ databases">
        <authorList>
            <person name="Sun Q."/>
            <person name="Zhou Y."/>
        </authorList>
    </citation>
    <scope>NUCLEOTIDE SEQUENCE</scope>
    <source>
        <strain evidence="2">CGMCC 1.15448</strain>
    </source>
</reference>
<feature type="transmembrane region" description="Helical" evidence="1">
    <location>
        <begin position="111"/>
        <end position="130"/>
    </location>
</feature>
<dbReference type="NCBIfam" id="NF037970">
    <property type="entry name" value="vanZ_1"/>
    <property type="match status" value="1"/>
</dbReference>
<dbReference type="PANTHER" id="PTHR28008">
    <property type="entry name" value="DOMAIN PROTEIN, PUTATIVE (AFU_ORTHOLOGUE AFUA_3G10980)-RELATED"/>
    <property type="match status" value="1"/>
</dbReference>
<dbReference type="Proteomes" id="UP000607559">
    <property type="component" value="Unassembled WGS sequence"/>
</dbReference>
<dbReference type="PANTHER" id="PTHR28008:SF1">
    <property type="entry name" value="DOMAIN PROTEIN, PUTATIVE (AFU_ORTHOLOGUE AFUA_3G10980)-RELATED"/>
    <property type="match status" value="1"/>
</dbReference>
<feature type="transmembrane region" description="Helical" evidence="1">
    <location>
        <begin position="47"/>
        <end position="65"/>
    </location>
</feature>